<sequence>MMRLYLPNLVLVVGVPLVSSFVPFSGRCAYRRGTAVAVVGEERLASAITNALDGMLEGKISREVVDVVIDYPVQLHMATEAAKRADLAEEMARLLKNELVAEHDQVMLERQKDNAMHLRVMGLMHMPGIIEFGEIIFKDEFWAAKWRAVDCFNATAVAKKKFNQSKQRVEDGGRLEFWTALASETDTSVLVGTKMALARKALAVFGITGPADVTASYDSVCDDVHELLQDAQGRFLFDADRVGFQTAKFLDVFCGVIPIASRIIGANSADEAGGGCRL</sequence>
<proteinExistence type="predicted"/>
<dbReference type="EMBL" id="JAFCMP010000290">
    <property type="protein sequence ID" value="KAG5181806.1"/>
    <property type="molecule type" value="Genomic_DNA"/>
</dbReference>
<keyword evidence="1" id="KW-0732">Signal</keyword>
<evidence type="ECO:0000313" key="3">
    <source>
        <dbReference type="Proteomes" id="UP000664859"/>
    </source>
</evidence>
<reference evidence="2" key="1">
    <citation type="submission" date="2021-02" db="EMBL/GenBank/DDBJ databases">
        <title>First Annotated Genome of the Yellow-green Alga Tribonema minus.</title>
        <authorList>
            <person name="Mahan K.M."/>
        </authorList>
    </citation>
    <scope>NUCLEOTIDE SEQUENCE</scope>
    <source>
        <strain evidence="2">UTEX B ZZ1240</strain>
    </source>
</reference>
<evidence type="ECO:0000256" key="1">
    <source>
        <dbReference type="SAM" id="SignalP"/>
    </source>
</evidence>
<accession>A0A835YUY2</accession>
<dbReference type="AlphaFoldDB" id="A0A835YUY2"/>
<name>A0A835YUY2_9STRA</name>
<keyword evidence="3" id="KW-1185">Reference proteome</keyword>
<feature type="signal peptide" evidence="1">
    <location>
        <begin position="1"/>
        <end position="20"/>
    </location>
</feature>
<evidence type="ECO:0000313" key="2">
    <source>
        <dbReference type="EMBL" id="KAG5181806.1"/>
    </source>
</evidence>
<comment type="caution">
    <text evidence="2">The sequence shown here is derived from an EMBL/GenBank/DDBJ whole genome shotgun (WGS) entry which is preliminary data.</text>
</comment>
<feature type="chain" id="PRO_5032591250" evidence="1">
    <location>
        <begin position="21"/>
        <end position="278"/>
    </location>
</feature>
<protein>
    <submittedName>
        <fullName evidence="2">Uncharacterized protein</fullName>
    </submittedName>
</protein>
<gene>
    <name evidence="2" type="ORF">JKP88DRAFT_245966</name>
</gene>
<dbReference type="Proteomes" id="UP000664859">
    <property type="component" value="Unassembled WGS sequence"/>
</dbReference>
<organism evidence="2 3">
    <name type="scientific">Tribonema minus</name>
    <dbReference type="NCBI Taxonomy" id="303371"/>
    <lineage>
        <taxon>Eukaryota</taxon>
        <taxon>Sar</taxon>
        <taxon>Stramenopiles</taxon>
        <taxon>Ochrophyta</taxon>
        <taxon>PX clade</taxon>
        <taxon>Xanthophyceae</taxon>
        <taxon>Tribonematales</taxon>
        <taxon>Tribonemataceae</taxon>
        <taxon>Tribonema</taxon>
    </lineage>
</organism>